<keyword evidence="6 8" id="KW-1133">Transmembrane helix</keyword>
<dbReference type="Pfam" id="PF04535">
    <property type="entry name" value="CASP_dom"/>
    <property type="match status" value="1"/>
</dbReference>
<comment type="caution">
    <text evidence="8">Lacks conserved residue(s) required for the propagation of feature annotation.</text>
</comment>
<reference evidence="12 13" key="1">
    <citation type="journal article" date="2020" name="Nat. Food">
        <title>A phased Vanilla planifolia genome enables genetic improvement of flavour and production.</title>
        <authorList>
            <person name="Hasing T."/>
            <person name="Tang H."/>
            <person name="Brym M."/>
            <person name="Khazi F."/>
            <person name="Huang T."/>
            <person name="Chambers A.H."/>
        </authorList>
    </citation>
    <scope>NUCLEOTIDE SEQUENCE [LARGE SCALE GENOMIC DNA]</scope>
    <source>
        <tissue evidence="11">Leaf</tissue>
    </source>
</reference>
<dbReference type="InterPro" id="IPR006459">
    <property type="entry name" value="CASP/CASPL"/>
</dbReference>
<dbReference type="GO" id="GO:0005886">
    <property type="term" value="C:plasma membrane"/>
    <property type="evidence" value="ECO:0007669"/>
    <property type="project" value="UniProtKB-SubCell"/>
</dbReference>
<evidence type="ECO:0000256" key="8">
    <source>
        <dbReference type="RuleBase" id="RU361233"/>
    </source>
</evidence>
<keyword evidence="7 8" id="KW-0472">Membrane</keyword>
<dbReference type="EMBL" id="JADCNM010000009">
    <property type="protein sequence ID" value="KAG0467790.1"/>
    <property type="molecule type" value="Genomic_DNA"/>
</dbReference>
<comment type="subcellular location">
    <subcellularLocation>
        <location evidence="1 8">Cell membrane</location>
        <topology evidence="1 8">Multi-pass membrane protein</topology>
    </subcellularLocation>
</comment>
<dbReference type="Proteomes" id="UP000636800">
    <property type="component" value="Unassembled WGS sequence"/>
</dbReference>
<dbReference type="InterPro" id="IPR006702">
    <property type="entry name" value="CASP_dom"/>
</dbReference>
<comment type="similarity">
    <text evidence="2 8">Belongs to the Casparian strip membrane proteins (CASP) family.</text>
</comment>
<dbReference type="Proteomes" id="UP000639772">
    <property type="component" value="Chromosome 9"/>
</dbReference>
<feature type="domain" description="Casparian strip membrane protein" evidence="9">
    <location>
        <begin position="14"/>
        <end position="161"/>
    </location>
</feature>
<feature type="transmembrane region" description="Helical" evidence="8">
    <location>
        <begin position="103"/>
        <end position="123"/>
    </location>
</feature>
<evidence type="ECO:0000259" key="9">
    <source>
        <dbReference type="Pfam" id="PF04535"/>
    </source>
</evidence>
<sequence length="181" mass="19399">MSYENGRWMNGGLLCLLLLRIAAVFFTSTAALSMGFNKQSITKAVAIVGTKTLYHSYAAKFHQTPAFIFLVVVNAVASIYNPVVLLCSFFSKGKALHNMMLRYTDLVVFAVTATGAAAAASMAELGRNGNLHARWSPMCDQFGGFCLRSDVAIAASFVGAFLHMILIAVSLADGIQTSSKD</sequence>
<keyword evidence="12" id="KW-1185">Reference proteome</keyword>
<dbReference type="OrthoDB" id="610574at2759"/>
<feature type="transmembrane region" description="Helical" evidence="8">
    <location>
        <begin position="151"/>
        <end position="172"/>
    </location>
</feature>
<evidence type="ECO:0000256" key="2">
    <source>
        <dbReference type="ARBA" id="ARBA00007651"/>
    </source>
</evidence>
<feature type="transmembrane region" description="Helical" evidence="8">
    <location>
        <begin position="66"/>
        <end position="91"/>
    </location>
</feature>
<evidence type="ECO:0000256" key="1">
    <source>
        <dbReference type="ARBA" id="ARBA00004651"/>
    </source>
</evidence>
<accession>A0A835QBS0</accession>
<evidence type="ECO:0000256" key="6">
    <source>
        <dbReference type="ARBA" id="ARBA00022989"/>
    </source>
</evidence>
<evidence type="ECO:0000256" key="7">
    <source>
        <dbReference type="ARBA" id="ARBA00023136"/>
    </source>
</evidence>
<keyword evidence="5 8" id="KW-0812">Transmembrane</keyword>
<comment type="subunit">
    <text evidence="3 8">Homodimer and heterodimers.</text>
</comment>
<evidence type="ECO:0000313" key="12">
    <source>
        <dbReference type="Proteomes" id="UP000636800"/>
    </source>
</evidence>
<dbReference type="PANTHER" id="PTHR36488">
    <property type="entry name" value="CASP-LIKE PROTEIN 1U1"/>
    <property type="match status" value="1"/>
</dbReference>
<dbReference type="AlphaFoldDB" id="A0A835QBS0"/>
<dbReference type="EMBL" id="JADCNL010000009">
    <property type="protein sequence ID" value="KAG0466093.1"/>
    <property type="molecule type" value="Genomic_DNA"/>
</dbReference>
<evidence type="ECO:0000256" key="4">
    <source>
        <dbReference type="ARBA" id="ARBA00022475"/>
    </source>
</evidence>
<evidence type="ECO:0000256" key="3">
    <source>
        <dbReference type="ARBA" id="ARBA00011489"/>
    </source>
</evidence>
<dbReference type="InterPro" id="IPR044173">
    <property type="entry name" value="CASPL"/>
</dbReference>
<evidence type="ECO:0000256" key="5">
    <source>
        <dbReference type="ARBA" id="ARBA00022692"/>
    </source>
</evidence>
<dbReference type="PANTHER" id="PTHR36488:SF8">
    <property type="entry name" value="CASP-LIKE PROTEIN 1U1"/>
    <property type="match status" value="1"/>
</dbReference>
<evidence type="ECO:0000313" key="11">
    <source>
        <dbReference type="EMBL" id="KAG0467790.1"/>
    </source>
</evidence>
<comment type="caution">
    <text evidence="11">The sequence shown here is derived from an EMBL/GenBank/DDBJ whole genome shotgun (WGS) entry which is preliminary data.</text>
</comment>
<gene>
    <name evidence="11" type="ORF">HPP92_017118</name>
    <name evidence="10" type="ORF">HPP92_017673</name>
</gene>
<protein>
    <recommendedName>
        <fullName evidence="8">CASP-like protein</fullName>
    </recommendedName>
</protein>
<evidence type="ECO:0000313" key="13">
    <source>
        <dbReference type="Proteomes" id="UP000639772"/>
    </source>
</evidence>
<dbReference type="NCBIfam" id="TIGR01569">
    <property type="entry name" value="A_tha_TIGR01569"/>
    <property type="match status" value="1"/>
</dbReference>
<keyword evidence="4 8" id="KW-1003">Cell membrane</keyword>
<name>A0A835QBS0_VANPL</name>
<organism evidence="11 13">
    <name type="scientific">Vanilla planifolia</name>
    <name type="common">Vanilla</name>
    <dbReference type="NCBI Taxonomy" id="51239"/>
    <lineage>
        <taxon>Eukaryota</taxon>
        <taxon>Viridiplantae</taxon>
        <taxon>Streptophyta</taxon>
        <taxon>Embryophyta</taxon>
        <taxon>Tracheophyta</taxon>
        <taxon>Spermatophyta</taxon>
        <taxon>Magnoliopsida</taxon>
        <taxon>Liliopsida</taxon>
        <taxon>Asparagales</taxon>
        <taxon>Orchidaceae</taxon>
        <taxon>Vanilloideae</taxon>
        <taxon>Vanilleae</taxon>
        <taxon>Vanilla</taxon>
    </lineage>
</organism>
<evidence type="ECO:0000313" key="10">
    <source>
        <dbReference type="EMBL" id="KAG0466093.1"/>
    </source>
</evidence>
<proteinExistence type="inferred from homology"/>